<sequence>MVSPKFPHHLETRLNPHLIPPILCSEEHSVNIPPSIAAKAESSRKCSANLKSMNISSEDEEDVWGKH</sequence>
<proteinExistence type="predicted"/>
<name>U5D3Z3_AMBTC</name>
<evidence type="ECO:0000313" key="2">
    <source>
        <dbReference type="Proteomes" id="UP000017836"/>
    </source>
</evidence>
<dbReference type="EMBL" id="KI392485">
    <property type="protein sequence ID" value="ERN16132.1"/>
    <property type="molecule type" value="Genomic_DNA"/>
</dbReference>
<accession>U5D3Z3</accession>
<organism evidence="1 2">
    <name type="scientific">Amborella trichopoda</name>
    <dbReference type="NCBI Taxonomy" id="13333"/>
    <lineage>
        <taxon>Eukaryota</taxon>
        <taxon>Viridiplantae</taxon>
        <taxon>Streptophyta</taxon>
        <taxon>Embryophyta</taxon>
        <taxon>Tracheophyta</taxon>
        <taxon>Spermatophyta</taxon>
        <taxon>Magnoliopsida</taxon>
        <taxon>Amborellales</taxon>
        <taxon>Amborellaceae</taxon>
        <taxon>Amborella</taxon>
    </lineage>
</organism>
<dbReference type="Gramene" id="ERN16132">
    <property type="protein sequence ID" value="ERN16132"/>
    <property type="gene ID" value="AMTR_s00030p00203920"/>
</dbReference>
<keyword evidence="2" id="KW-1185">Reference proteome</keyword>
<evidence type="ECO:0000313" key="1">
    <source>
        <dbReference type="EMBL" id="ERN16132.1"/>
    </source>
</evidence>
<dbReference type="Proteomes" id="UP000017836">
    <property type="component" value="Unassembled WGS sequence"/>
</dbReference>
<gene>
    <name evidence="1" type="ORF">AMTR_s00030p00203920</name>
</gene>
<reference evidence="2" key="1">
    <citation type="journal article" date="2013" name="Science">
        <title>The Amborella genome and the evolution of flowering plants.</title>
        <authorList>
            <consortium name="Amborella Genome Project"/>
        </authorList>
    </citation>
    <scope>NUCLEOTIDE SEQUENCE [LARGE SCALE GENOMIC DNA]</scope>
</reference>
<dbReference type="AlphaFoldDB" id="U5D3Z3"/>
<protein>
    <submittedName>
        <fullName evidence="1">Uncharacterized protein</fullName>
    </submittedName>
</protein>
<dbReference type="HOGENOM" id="CLU_171338_0_0_1"/>